<name>A0A5B9N2C2_9CAUD</name>
<reference evidence="1 2" key="1">
    <citation type="submission" date="2019-04" db="EMBL/GenBank/DDBJ databases">
        <title>Nine Novel Phages from a Plateau Lake in Southwest China Provide Insights into Aeromonas Phage Diversity.</title>
        <authorList>
            <person name="Xiao W."/>
            <person name="Bai M."/>
            <person name="Wang Y."/>
            <person name="Cui X."/>
        </authorList>
    </citation>
    <scope>NUCLEOTIDE SEQUENCE [LARGE SCALE GENOMIC DNA]</scope>
</reference>
<dbReference type="GeneID" id="55616760"/>
<dbReference type="KEGG" id="vg:55616760"/>
<dbReference type="EMBL" id="MK813938">
    <property type="protein sequence ID" value="QEG08307.1"/>
    <property type="molecule type" value="Genomic_DNA"/>
</dbReference>
<dbReference type="RefSeq" id="YP_009846392.1">
    <property type="nucleotide sequence ID" value="NC_048770.1"/>
</dbReference>
<gene>
    <name evidence="1" type="primary">2L372X_054</name>
</gene>
<keyword evidence="2" id="KW-1185">Reference proteome</keyword>
<evidence type="ECO:0000313" key="2">
    <source>
        <dbReference type="Proteomes" id="UP000323400"/>
    </source>
</evidence>
<proteinExistence type="predicted"/>
<protein>
    <submittedName>
        <fullName evidence="1">Uncharacterized protein</fullName>
    </submittedName>
</protein>
<dbReference type="Proteomes" id="UP000323400">
    <property type="component" value="Segment"/>
</dbReference>
<organism evidence="1 2">
    <name type="scientific">Aeromonas phage 2L372X</name>
    <dbReference type="NCBI Taxonomy" id="2588515"/>
    <lineage>
        <taxon>Viruses</taxon>
        <taxon>Duplodnaviria</taxon>
        <taxon>Heunggongvirae</taxon>
        <taxon>Uroviricota</taxon>
        <taxon>Caudoviricetes</taxon>
        <taxon>Plateaulakevirus</taxon>
        <taxon>Plateaulakevirus pv2L372X</taxon>
    </lineage>
</organism>
<sequence>MSYYNEMYIPIFEDSLEDLVDLLYFYEDEDGFDNMLKLLKLTSENINVNYNGKQYVIFKPVSGAVDTLRPRDLDWGWHDRETYFGDCDCFIFVADLHNRVDLTKIANQYEYSRIEKLVSIYQSKLKDYGENLIIFPI</sequence>
<evidence type="ECO:0000313" key="1">
    <source>
        <dbReference type="EMBL" id="QEG08307.1"/>
    </source>
</evidence>
<accession>A0A5B9N2C2</accession>